<keyword evidence="1" id="KW-1185">Reference proteome</keyword>
<dbReference type="RefSeq" id="XP_075078858.1">
    <property type="nucleotide sequence ID" value="XM_075222757.1"/>
</dbReference>
<organism evidence="1 2">
    <name type="scientific">Nicotiana tabacum</name>
    <name type="common">Common tobacco</name>
    <dbReference type="NCBI Taxonomy" id="4097"/>
    <lineage>
        <taxon>Eukaryota</taxon>
        <taxon>Viridiplantae</taxon>
        <taxon>Streptophyta</taxon>
        <taxon>Embryophyta</taxon>
        <taxon>Tracheophyta</taxon>
        <taxon>Spermatophyta</taxon>
        <taxon>Magnoliopsida</taxon>
        <taxon>eudicotyledons</taxon>
        <taxon>Gunneridae</taxon>
        <taxon>Pentapetalae</taxon>
        <taxon>asterids</taxon>
        <taxon>lamiids</taxon>
        <taxon>Solanales</taxon>
        <taxon>Solanaceae</taxon>
        <taxon>Nicotianoideae</taxon>
        <taxon>Nicotianeae</taxon>
        <taxon>Nicotiana</taxon>
    </lineage>
</organism>
<sequence length="441" mass="49890">MDELIFPSSFSASISQENQPSTFQQRLQYILKSQTNCWAYAIFWQTTSNKDNNGSFFLTCGDGHFQGSNKDVEWFYVLSLAKSYSGNEGVIGKAFTSTASFVWLTGAQLLQFCSCERAKEAQYNGVKTLVCVPISNGVLELGSSDIIKEDWTLVQQVKSLFCSVQENGPMNFLDQNTIYFANFDFVTGMQKDVQESDNSSKKVATTSHASFLDSELSNSDCQLLEYPVQKSRIRRTYRKRGRKHGVDCDKQMNHVEAERQRREKLNHRFYMLRSVVPQVTRIDKASLLSDAVAYINELKAKVDKLESKLHTNLELKKKPEMEHNDAVDNQSSTNSVDHVSPSPIIFCNISTQKNPTLKVEVKMIGPDAMIRVQSEDVNYPSTRLMCALQDLELHVYHANISSVNNIVVQDIVIRDVPNKGLKTEDGLRAAILRSLEQIEDC</sequence>
<gene>
    <name evidence="2" type="primary">LOC107793090</name>
</gene>
<protein>
    <submittedName>
        <fullName evidence="2">Transcription factor bHLH14-like</fullName>
    </submittedName>
</protein>
<proteinExistence type="predicted"/>
<dbReference type="Proteomes" id="UP000790787">
    <property type="component" value="Chromosome 1"/>
</dbReference>
<accession>A0AC58S1J7</accession>
<evidence type="ECO:0000313" key="1">
    <source>
        <dbReference type="Proteomes" id="UP000790787"/>
    </source>
</evidence>
<name>A0AC58S1J7_TOBAC</name>
<reference evidence="1" key="1">
    <citation type="journal article" date="2014" name="Nat. Commun.">
        <title>The tobacco genome sequence and its comparison with those of tomato and potato.</title>
        <authorList>
            <person name="Sierro N."/>
            <person name="Battey J.N."/>
            <person name="Ouadi S."/>
            <person name="Bakaher N."/>
            <person name="Bovet L."/>
            <person name="Willig A."/>
            <person name="Goepfert S."/>
            <person name="Peitsch M.C."/>
            <person name="Ivanov N.V."/>
        </authorList>
    </citation>
    <scope>NUCLEOTIDE SEQUENCE [LARGE SCALE GENOMIC DNA]</scope>
</reference>
<evidence type="ECO:0000313" key="2">
    <source>
        <dbReference type="RefSeq" id="XP_075078858.1"/>
    </source>
</evidence>
<reference evidence="2" key="2">
    <citation type="submission" date="2025-08" db="UniProtKB">
        <authorList>
            <consortium name="RefSeq"/>
        </authorList>
    </citation>
    <scope>IDENTIFICATION</scope>
    <source>
        <tissue evidence="2">Leaf</tissue>
    </source>
</reference>